<feature type="transmembrane region" description="Helical" evidence="1">
    <location>
        <begin position="86"/>
        <end position="103"/>
    </location>
</feature>
<feature type="transmembrane region" description="Helical" evidence="1">
    <location>
        <begin position="53"/>
        <end position="74"/>
    </location>
</feature>
<keyword evidence="1" id="KW-0472">Membrane</keyword>
<keyword evidence="1" id="KW-0812">Transmembrane</keyword>
<feature type="transmembrane region" description="Helical" evidence="1">
    <location>
        <begin position="184"/>
        <end position="202"/>
    </location>
</feature>
<gene>
    <name evidence="2" type="ORF">NWP19_06135</name>
</gene>
<feature type="transmembrane region" description="Helical" evidence="1">
    <location>
        <begin position="109"/>
        <end position="132"/>
    </location>
</feature>
<dbReference type="EMBL" id="JANQDO010000044">
    <property type="protein sequence ID" value="MDH6056378.1"/>
    <property type="molecule type" value="Genomic_DNA"/>
</dbReference>
<organism evidence="2 3">
    <name type="scientific">Umezakia ovalisporum FSS-43</name>
    <dbReference type="NCBI Taxonomy" id="2740520"/>
    <lineage>
        <taxon>Bacteria</taxon>
        <taxon>Bacillati</taxon>
        <taxon>Cyanobacteriota</taxon>
        <taxon>Cyanophyceae</taxon>
        <taxon>Nostocales</taxon>
        <taxon>Nodulariaceae</taxon>
        <taxon>Umezakia</taxon>
    </lineage>
</organism>
<keyword evidence="1" id="KW-1133">Transmembrane helix</keyword>
<reference evidence="2 3" key="1">
    <citation type="journal article" date="2023" name="J. Phycol.">
        <title>Chrysosporum ovalisporum is synonymous with the true-branching cyanobacterium Umezakia natans (Nostocales/Aphanizomenonaceae).</title>
        <authorList>
            <person name="McGregor G.B."/>
            <person name="Sendall B.C."/>
            <person name="Niiyama Y."/>
            <person name="Tuji A."/>
            <person name="Willis A."/>
        </authorList>
    </citation>
    <scope>NUCLEOTIDE SEQUENCE [LARGE SCALE GENOMIC DNA]</scope>
    <source>
        <strain evidence="2 3">FSS-43</strain>
    </source>
</reference>
<evidence type="ECO:0000256" key="1">
    <source>
        <dbReference type="SAM" id="Phobius"/>
    </source>
</evidence>
<evidence type="ECO:0000313" key="2">
    <source>
        <dbReference type="EMBL" id="MDH6056378.1"/>
    </source>
</evidence>
<sequence length="224" mass="25215">IYTVDRLLDVRKPDQPATPRHQFHHQHQRLLWRVAAGAGVLCVGLVYTLPAGVVLFGLKLLALVAIYLLLVSRVSQNSPWQYAKEPVTALAYTAGVWGPPLVAHPPQNWVDWALCLMFAGVVVENLLLFSYFEARLQPNANNLSTWWGPGFSADVLMVVFLLVSVGGVFTTLAADFPYQRRMGLIVWSMAGLLWGMTFRKAYFGRHERYRWLGDGVFWAMGLLL</sequence>
<name>A0ABT6K255_9CYAN</name>
<evidence type="ECO:0000313" key="3">
    <source>
        <dbReference type="Proteomes" id="UP001159371"/>
    </source>
</evidence>
<proteinExistence type="predicted"/>
<feature type="transmembrane region" description="Helical" evidence="1">
    <location>
        <begin position="153"/>
        <end position="172"/>
    </location>
</feature>
<feature type="non-terminal residue" evidence="2">
    <location>
        <position position="1"/>
    </location>
</feature>
<keyword evidence="3" id="KW-1185">Reference proteome</keyword>
<feature type="transmembrane region" description="Helical" evidence="1">
    <location>
        <begin position="30"/>
        <end position="47"/>
    </location>
</feature>
<dbReference type="RefSeq" id="WP_280656674.1">
    <property type="nucleotide sequence ID" value="NZ_JANQDO010000044.1"/>
</dbReference>
<comment type="caution">
    <text evidence="2">The sequence shown here is derived from an EMBL/GenBank/DDBJ whole genome shotgun (WGS) entry which is preliminary data.</text>
</comment>
<protein>
    <submittedName>
        <fullName evidence="2">Uncharacterized protein</fullName>
    </submittedName>
</protein>
<dbReference type="Proteomes" id="UP001159371">
    <property type="component" value="Unassembled WGS sequence"/>
</dbReference>
<accession>A0ABT6K255</accession>